<feature type="non-terminal residue" evidence="3">
    <location>
        <position position="1"/>
    </location>
</feature>
<feature type="region of interest" description="Disordered" evidence="1">
    <location>
        <begin position="232"/>
        <end position="260"/>
    </location>
</feature>
<evidence type="ECO:0000313" key="3">
    <source>
        <dbReference type="EMBL" id="CRZ05246.1"/>
    </source>
</evidence>
<feature type="signal peptide" evidence="2">
    <location>
        <begin position="1"/>
        <end position="36"/>
    </location>
</feature>
<protein>
    <recommendedName>
        <fullName evidence="4">RxLR effector protein</fullName>
    </recommendedName>
</protein>
<feature type="region of interest" description="Disordered" evidence="1">
    <location>
        <begin position="117"/>
        <end position="150"/>
    </location>
</feature>
<feature type="compositionally biased region" description="Basic and acidic residues" evidence="1">
    <location>
        <begin position="238"/>
        <end position="260"/>
    </location>
</feature>
<reference evidence="3" key="1">
    <citation type="submission" date="2015-04" db="EMBL/GenBank/DDBJ databases">
        <title>The genome sequence of the plant pathogenic Rhizarian Plasmodiophora brassicae reveals insights in its biotrophic life cycle and the origin of chitin synthesis.</title>
        <authorList>
            <person name="Schwelm A."/>
            <person name="Fogelqvist J."/>
            <person name="Knaust A."/>
            <person name="Julke S."/>
            <person name="Lilja T."/>
            <person name="Dhandapani V."/>
            <person name="Bonilla-Rosso G."/>
            <person name="Karlsson M."/>
            <person name="Shevchenko A."/>
            <person name="Choi S.R."/>
            <person name="Kim H.G."/>
            <person name="Park J.Y."/>
            <person name="Lim Y.P."/>
            <person name="Ludwig-Muller J."/>
            <person name="Dixelius C."/>
        </authorList>
    </citation>
    <scope>NUCLEOTIDE SEQUENCE</scope>
    <source>
        <tissue evidence="3">Potato root galls</tissue>
    </source>
</reference>
<dbReference type="AlphaFoldDB" id="A0A0H5QUJ5"/>
<evidence type="ECO:0008006" key="4">
    <source>
        <dbReference type="Google" id="ProtNLM"/>
    </source>
</evidence>
<proteinExistence type="predicted"/>
<feature type="chain" id="PRO_5005222971" description="RxLR effector protein" evidence="2">
    <location>
        <begin position="37"/>
        <end position="260"/>
    </location>
</feature>
<keyword evidence="2" id="KW-0732">Signal</keyword>
<evidence type="ECO:0000256" key="1">
    <source>
        <dbReference type="SAM" id="MobiDB-lite"/>
    </source>
</evidence>
<organism evidence="3">
    <name type="scientific">Spongospora subterranea</name>
    <dbReference type="NCBI Taxonomy" id="70186"/>
    <lineage>
        <taxon>Eukaryota</taxon>
        <taxon>Sar</taxon>
        <taxon>Rhizaria</taxon>
        <taxon>Endomyxa</taxon>
        <taxon>Phytomyxea</taxon>
        <taxon>Plasmodiophorida</taxon>
        <taxon>Plasmodiophoridae</taxon>
        <taxon>Spongospora</taxon>
    </lineage>
</organism>
<name>A0A0H5QUJ5_9EUKA</name>
<sequence>LHYSARWRSHKMVSWKSALIAWFMVCSNVWATGSQAQDTNSNSDIAGLPEPQRQVDLEGNDFPTHQIRYSAAAEQPESSHEEILEQFLRMIENKSVALCSGLTELQHQIDLEEANDSPTHQIRHSAAVEQPESSHRYLSSPSSQEEKGNLGQFWRKIKNESTTRNEWEELTDAVEAEQMPDTRQWDISMSWFGVENAMARGWDELTDAVEAQEMPDIRQWNIEFSSMHWEDPMPSVENEARDTIDLDNDVPRDSSSDCDE</sequence>
<evidence type="ECO:0000256" key="2">
    <source>
        <dbReference type="SAM" id="SignalP"/>
    </source>
</evidence>
<dbReference type="EMBL" id="HACM01004804">
    <property type="protein sequence ID" value="CRZ05246.1"/>
    <property type="molecule type" value="Transcribed_RNA"/>
</dbReference>
<accession>A0A0H5QUJ5</accession>